<feature type="region of interest" description="Disordered" evidence="1">
    <location>
        <begin position="195"/>
        <end position="233"/>
    </location>
</feature>
<feature type="region of interest" description="Disordered" evidence="1">
    <location>
        <begin position="15"/>
        <end position="39"/>
    </location>
</feature>
<feature type="region of interest" description="Disordered" evidence="1">
    <location>
        <begin position="489"/>
        <end position="539"/>
    </location>
</feature>
<evidence type="ECO:0000313" key="2">
    <source>
        <dbReference type="EnsemblMetazoa" id="ADIR001391-PA"/>
    </source>
</evidence>
<feature type="region of interest" description="Disordered" evidence="1">
    <location>
        <begin position="405"/>
        <end position="433"/>
    </location>
</feature>
<evidence type="ECO:0000256" key="1">
    <source>
        <dbReference type="SAM" id="MobiDB-lite"/>
    </source>
</evidence>
<evidence type="ECO:0000313" key="3">
    <source>
        <dbReference type="Proteomes" id="UP000075884"/>
    </source>
</evidence>
<proteinExistence type="predicted"/>
<feature type="region of interest" description="Disordered" evidence="1">
    <location>
        <begin position="88"/>
        <end position="160"/>
    </location>
</feature>
<dbReference type="Proteomes" id="UP000075884">
    <property type="component" value="Unassembled WGS sequence"/>
</dbReference>
<feature type="region of interest" description="Disordered" evidence="1">
    <location>
        <begin position="322"/>
        <end position="344"/>
    </location>
</feature>
<name>A0A182N183_9DIPT</name>
<feature type="region of interest" description="Disordered" evidence="1">
    <location>
        <begin position="562"/>
        <end position="621"/>
    </location>
</feature>
<feature type="compositionally biased region" description="Acidic residues" evidence="1">
    <location>
        <begin position="88"/>
        <end position="98"/>
    </location>
</feature>
<dbReference type="VEuPathDB" id="VectorBase:ADIR001391"/>
<reference evidence="3" key="1">
    <citation type="submission" date="2013-03" db="EMBL/GenBank/DDBJ databases">
        <title>The Genome Sequence of Anopheles dirus WRAIR2.</title>
        <authorList>
            <consortium name="The Broad Institute Genomics Platform"/>
            <person name="Neafsey D.E."/>
            <person name="Walton C."/>
            <person name="Walker B."/>
            <person name="Young S.K."/>
            <person name="Zeng Q."/>
            <person name="Gargeya S."/>
            <person name="Fitzgerald M."/>
            <person name="Haas B."/>
            <person name="Abouelleil A."/>
            <person name="Allen A.W."/>
            <person name="Alvarado L."/>
            <person name="Arachchi H.M."/>
            <person name="Berlin A.M."/>
            <person name="Chapman S.B."/>
            <person name="Gainer-Dewar J."/>
            <person name="Goldberg J."/>
            <person name="Griggs A."/>
            <person name="Gujja S."/>
            <person name="Hansen M."/>
            <person name="Howarth C."/>
            <person name="Imamovic A."/>
            <person name="Ireland A."/>
            <person name="Larimer J."/>
            <person name="McCowan C."/>
            <person name="Murphy C."/>
            <person name="Pearson M."/>
            <person name="Poon T.W."/>
            <person name="Priest M."/>
            <person name="Roberts A."/>
            <person name="Saif S."/>
            <person name="Shea T."/>
            <person name="Sisk P."/>
            <person name="Sykes S."/>
            <person name="Wortman J."/>
            <person name="Nusbaum C."/>
            <person name="Birren B."/>
        </authorList>
    </citation>
    <scope>NUCLEOTIDE SEQUENCE [LARGE SCALE GENOMIC DNA]</scope>
    <source>
        <strain evidence="3">WRAIR2</strain>
    </source>
</reference>
<sequence>ILHPPINHRTIISQRKVKHRSEPQTDGVQSRREGSPSLACSVRQGVRFLERQGLTKGTSMDAFFRLRRSSHTPSYSQGGQEPLIVVEESENNEKEEETSNQSSQRQSLDIESPENPYLLSPWRETRKHSLPTPPCTSGITASQVRRLSERGGEGSGPSPREQAFLATLYSTPAPQPGGRRHSVVTISRVPPTLFGRNRRESIAALPAGQRSNASSRRESNIGPPPSTDHRGSIHNLQLDIMDDIVQARKARMKLWNTSNERVCEVQTLDEAGTGSSSPMRYTNRRYSDFVGTALPPIQSFRRASEMPISPCAAQQLTPLAASASSTGANAPSTPSASSPSAAAATATTPASDAAFARPKTRMGIVCTNTDLISLLSSLASSATEINRCGEKEHPSPLASHAFPLRSAAKSPTTAGTAPTGGGDPPKSNLQKNRSNSFDISLYQNIKQLATGGGGGGGGGAGAGGAGALSGGDTDRSFIESGWFIKRHQPMARRKSSARSPSATVTFARETLDKLRDKEKPAKDEPKPAKAKESRSPLNKLKWDGRSAIVDARMIGHAIENFITGSSSSSSSGSAASSSGKKSSAAGGSKDGAAGRAKKSAASSWFGKADEDEDSNDTCDSSLCSTLKDLFVK</sequence>
<protein>
    <submittedName>
        <fullName evidence="2">Uncharacterized protein</fullName>
    </submittedName>
</protein>
<feature type="compositionally biased region" description="Low complexity" evidence="1">
    <location>
        <begin position="406"/>
        <end position="417"/>
    </location>
</feature>
<organism evidence="2 3">
    <name type="scientific">Anopheles dirus</name>
    <dbReference type="NCBI Taxonomy" id="7168"/>
    <lineage>
        <taxon>Eukaryota</taxon>
        <taxon>Metazoa</taxon>
        <taxon>Ecdysozoa</taxon>
        <taxon>Arthropoda</taxon>
        <taxon>Hexapoda</taxon>
        <taxon>Insecta</taxon>
        <taxon>Pterygota</taxon>
        <taxon>Neoptera</taxon>
        <taxon>Endopterygota</taxon>
        <taxon>Diptera</taxon>
        <taxon>Nematocera</taxon>
        <taxon>Culicoidea</taxon>
        <taxon>Culicidae</taxon>
        <taxon>Anophelinae</taxon>
        <taxon>Anopheles</taxon>
    </lineage>
</organism>
<reference evidence="2" key="2">
    <citation type="submission" date="2020-05" db="UniProtKB">
        <authorList>
            <consortium name="EnsemblMetazoa"/>
        </authorList>
    </citation>
    <scope>IDENTIFICATION</scope>
    <source>
        <strain evidence="2">WRAIR2</strain>
    </source>
</reference>
<feature type="compositionally biased region" description="Basic and acidic residues" evidence="1">
    <location>
        <begin position="509"/>
        <end position="539"/>
    </location>
</feature>
<keyword evidence="3" id="KW-1185">Reference proteome</keyword>
<accession>A0A182N183</accession>
<feature type="compositionally biased region" description="Low complexity" evidence="1">
    <location>
        <begin position="564"/>
        <end position="603"/>
    </location>
</feature>
<dbReference type="AlphaFoldDB" id="A0A182N183"/>
<dbReference type="EnsemblMetazoa" id="ADIR001391-RA">
    <property type="protein sequence ID" value="ADIR001391-PA"/>
    <property type="gene ID" value="ADIR001391"/>
</dbReference>